<dbReference type="Pfam" id="PF01846">
    <property type="entry name" value="FF"/>
    <property type="match status" value="1"/>
</dbReference>
<evidence type="ECO:0000259" key="8">
    <source>
        <dbReference type="PROSITE" id="PS51676"/>
    </source>
</evidence>
<evidence type="ECO:0000313" key="9">
    <source>
        <dbReference type="EMBL" id="KOS14640.1"/>
    </source>
</evidence>
<evidence type="ECO:0000256" key="5">
    <source>
        <dbReference type="ARBA" id="ARBA00023242"/>
    </source>
</evidence>
<evidence type="ECO:0000256" key="2">
    <source>
        <dbReference type="ARBA" id="ARBA00022664"/>
    </source>
</evidence>
<evidence type="ECO:0000313" key="10">
    <source>
        <dbReference type="Proteomes" id="UP000037751"/>
    </source>
</evidence>
<sequence>MVGSHTASSHLPKAADAGSPRTPTDGTVISAWVEHRNAQGRVYWYHPGERRSVWDKPDELKSARERAMDSTPWREYKSGERSYYVNKETKQSTWTMPSDLKAYLDSIPDDPPKAIAARPSASPRPAPGEAGGASTPLSAPGSGTPEPMGPGTAAPRQSSSIGGGSNIRSAPLMYNSYEEAEAAFISLLRLKQVGPDSTWEQTLRVIVTEPLYKALRSLADRKAAFTKYVQELKDEQAAQREAKEEKLRPAMARALQQQRAGMLKPYASFATFKKRLQDTSLWAELDDEAQAHTIFEAIRHDAREKDAVRQKHVNTHNRTALEALLKSIDMQPTTLWRDVHRTILESDEYRSDARLQTMSLSDMLQVFEAHMATVEGEARAAQTQQDATSRRKDREARDAFHAMMQAHIDDGTMHARSTWTTYYAVIRHDARLDAMLATQGSTAQELFYDRLDELERAFATQRRHVQAYMKENNILASRPSDWGIWREACQSSKAPEAIRTLSERALQALFDECLYQAERDAREARRRAERRLRHAADDLRYACKHVDPPLDIHASFEEIVPRLRDLPEFRRLAETSDGMDVARSAWDRFARRQAEKQADARHAPGRSRTDYTDLDDASDERKRKDLSRAEDPRAVRRRTEYDT</sequence>
<dbReference type="InterPro" id="IPR002713">
    <property type="entry name" value="FF_domain"/>
</dbReference>
<dbReference type="PROSITE" id="PS01159">
    <property type="entry name" value="WW_DOMAIN_1"/>
    <property type="match status" value="1"/>
</dbReference>
<keyword evidence="2" id="KW-0507">mRNA processing</keyword>
<feature type="domain" description="WW" evidence="7">
    <location>
        <begin position="26"/>
        <end position="59"/>
    </location>
</feature>
<dbReference type="VEuPathDB" id="FungiDB:Malapachy_1219"/>
<feature type="region of interest" description="Disordered" evidence="6">
    <location>
        <begin position="593"/>
        <end position="643"/>
    </location>
</feature>
<keyword evidence="3" id="KW-0677">Repeat</keyword>
<dbReference type="STRING" id="77020.A0A0M8MVJ9"/>
<keyword evidence="10" id="KW-1185">Reference proteome</keyword>
<dbReference type="GO" id="GO:0071004">
    <property type="term" value="C:U2-type prespliceosome"/>
    <property type="evidence" value="ECO:0007669"/>
    <property type="project" value="TreeGrafter"/>
</dbReference>
<dbReference type="InterPro" id="IPR036517">
    <property type="entry name" value="FF_domain_sf"/>
</dbReference>
<dbReference type="FunFam" id="1.10.10.440:FF:000013">
    <property type="entry name" value="pre-mRNA-processing protein 40A isoform X1"/>
    <property type="match status" value="1"/>
</dbReference>
<feature type="region of interest" description="Disordered" evidence="6">
    <location>
        <begin position="103"/>
        <end position="164"/>
    </location>
</feature>
<comment type="caution">
    <text evidence="9">The sequence shown here is derived from an EMBL/GenBank/DDBJ whole genome shotgun (WGS) entry which is preliminary data.</text>
</comment>
<evidence type="ECO:0000256" key="1">
    <source>
        <dbReference type="ARBA" id="ARBA00004123"/>
    </source>
</evidence>
<feature type="compositionally biased region" description="Basic and acidic residues" evidence="6">
    <location>
        <begin position="593"/>
        <end position="611"/>
    </location>
</feature>
<feature type="region of interest" description="Disordered" evidence="6">
    <location>
        <begin position="1"/>
        <end position="26"/>
    </location>
</feature>
<dbReference type="PROSITE" id="PS51676">
    <property type="entry name" value="FF"/>
    <property type="match status" value="1"/>
</dbReference>
<dbReference type="Gene3D" id="1.10.10.440">
    <property type="entry name" value="FF domain"/>
    <property type="match status" value="3"/>
</dbReference>
<name>A0A0M8MVJ9_9BASI</name>
<dbReference type="Gene3D" id="2.20.70.10">
    <property type="match status" value="2"/>
</dbReference>
<dbReference type="SMART" id="SM00441">
    <property type="entry name" value="FF"/>
    <property type="match status" value="3"/>
</dbReference>
<dbReference type="AlphaFoldDB" id="A0A0M8MVJ9"/>
<keyword evidence="4" id="KW-0508">mRNA splicing</keyword>
<feature type="domain" description="WW" evidence="7">
    <location>
        <begin position="71"/>
        <end position="99"/>
    </location>
</feature>
<dbReference type="GO" id="GO:0045292">
    <property type="term" value="P:mRNA cis splicing, via spliceosome"/>
    <property type="evidence" value="ECO:0007669"/>
    <property type="project" value="InterPro"/>
</dbReference>
<evidence type="ECO:0000259" key="7">
    <source>
        <dbReference type="PROSITE" id="PS50020"/>
    </source>
</evidence>
<accession>A0A0M8MVJ9</accession>
<comment type="subcellular location">
    <subcellularLocation>
        <location evidence="1">Nucleus</location>
    </subcellularLocation>
</comment>
<dbReference type="InterPro" id="IPR036020">
    <property type="entry name" value="WW_dom_sf"/>
</dbReference>
<organism evidence="9 10">
    <name type="scientific">Malassezia pachydermatis</name>
    <dbReference type="NCBI Taxonomy" id="77020"/>
    <lineage>
        <taxon>Eukaryota</taxon>
        <taxon>Fungi</taxon>
        <taxon>Dikarya</taxon>
        <taxon>Basidiomycota</taxon>
        <taxon>Ustilaginomycotina</taxon>
        <taxon>Malasseziomycetes</taxon>
        <taxon>Malasseziales</taxon>
        <taxon>Malasseziaceae</taxon>
        <taxon>Malassezia</taxon>
    </lineage>
</organism>
<dbReference type="SUPFAM" id="SSF81698">
    <property type="entry name" value="FF domain"/>
    <property type="match status" value="3"/>
</dbReference>
<dbReference type="GO" id="GO:0003723">
    <property type="term" value="F:RNA binding"/>
    <property type="evidence" value="ECO:0007669"/>
    <property type="project" value="TreeGrafter"/>
</dbReference>
<dbReference type="OrthoDB" id="187617at2759"/>
<evidence type="ECO:0000256" key="4">
    <source>
        <dbReference type="ARBA" id="ARBA00023187"/>
    </source>
</evidence>
<reference evidence="9 10" key="1">
    <citation type="submission" date="2015-07" db="EMBL/GenBank/DDBJ databases">
        <title>Draft Genome Sequence of Malassezia furfur CBS1878 and Malassezia pachydermatis CBS1879.</title>
        <authorList>
            <person name="Triana S."/>
            <person name="Ohm R."/>
            <person name="Gonzalez A."/>
            <person name="DeCock H."/>
            <person name="Restrepo S."/>
            <person name="Celis A."/>
        </authorList>
    </citation>
    <scope>NUCLEOTIDE SEQUENCE [LARGE SCALE GENOMIC DNA]</scope>
    <source>
        <strain evidence="9 10">CBS 1879</strain>
    </source>
</reference>
<dbReference type="EMBL" id="LGAV01000003">
    <property type="protein sequence ID" value="KOS14640.1"/>
    <property type="molecule type" value="Genomic_DNA"/>
</dbReference>
<dbReference type="SUPFAM" id="SSF51045">
    <property type="entry name" value="WW domain"/>
    <property type="match status" value="2"/>
</dbReference>
<dbReference type="GO" id="GO:0005685">
    <property type="term" value="C:U1 snRNP"/>
    <property type="evidence" value="ECO:0007669"/>
    <property type="project" value="TreeGrafter"/>
</dbReference>
<keyword evidence="5" id="KW-0539">Nucleus</keyword>
<feature type="compositionally biased region" description="Basic and acidic residues" evidence="6">
    <location>
        <begin position="619"/>
        <end position="643"/>
    </location>
</feature>
<dbReference type="RefSeq" id="XP_017992272.1">
    <property type="nucleotide sequence ID" value="XM_018135726.1"/>
</dbReference>
<dbReference type="SMART" id="SM00456">
    <property type="entry name" value="WW"/>
    <property type="match status" value="2"/>
</dbReference>
<dbReference type="Proteomes" id="UP000037751">
    <property type="component" value="Unassembled WGS sequence"/>
</dbReference>
<dbReference type="InterPro" id="IPR001202">
    <property type="entry name" value="WW_dom"/>
</dbReference>
<evidence type="ECO:0000256" key="6">
    <source>
        <dbReference type="SAM" id="MobiDB-lite"/>
    </source>
</evidence>
<dbReference type="PROSITE" id="PS50020">
    <property type="entry name" value="WW_DOMAIN_2"/>
    <property type="match status" value="2"/>
</dbReference>
<dbReference type="CDD" id="cd00201">
    <property type="entry name" value="WW"/>
    <property type="match status" value="2"/>
</dbReference>
<dbReference type="InterPro" id="IPR039726">
    <property type="entry name" value="Prp40-like"/>
</dbReference>
<feature type="compositionally biased region" description="Low complexity" evidence="6">
    <location>
        <begin position="113"/>
        <end position="123"/>
    </location>
</feature>
<dbReference type="GeneID" id="28727601"/>
<gene>
    <name evidence="9" type="ORF">Malapachy_1219</name>
</gene>
<evidence type="ECO:0000256" key="3">
    <source>
        <dbReference type="ARBA" id="ARBA00022737"/>
    </source>
</evidence>
<dbReference type="PANTHER" id="PTHR11864">
    <property type="entry name" value="PRE-MRNA-PROCESSING PROTEIN PRP40"/>
    <property type="match status" value="1"/>
</dbReference>
<protein>
    <submittedName>
        <fullName evidence="9">Formin binding protein 3</fullName>
    </submittedName>
</protein>
<proteinExistence type="predicted"/>
<dbReference type="PANTHER" id="PTHR11864:SF0">
    <property type="entry name" value="PRP40 PRE-MRNA PROCESSING FACTOR 40 HOMOLOG A (YEAST)"/>
    <property type="match status" value="1"/>
</dbReference>
<feature type="domain" description="FF" evidence="8">
    <location>
        <begin position="177"/>
        <end position="231"/>
    </location>
</feature>